<reference evidence="14" key="1">
    <citation type="submission" date="2025-08" db="UniProtKB">
        <authorList>
            <consortium name="RefSeq"/>
        </authorList>
    </citation>
    <scope>IDENTIFICATION</scope>
</reference>
<evidence type="ECO:0000256" key="2">
    <source>
        <dbReference type="ARBA" id="ARBA00022723"/>
    </source>
</evidence>
<evidence type="ECO:0000256" key="10">
    <source>
        <dbReference type="PROSITE-ProRule" id="PRU00042"/>
    </source>
</evidence>
<accession>A0A6J0J9V2</accession>
<dbReference type="Proteomes" id="UP000504624">
    <property type="component" value="Unplaced"/>
</dbReference>
<feature type="domain" description="C2H2-type" evidence="12">
    <location>
        <begin position="188"/>
        <end position="215"/>
    </location>
</feature>
<dbReference type="OrthoDB" id="9210378at2759"/>
<evidence type="ECO:0000256" key="11">
    <source>
        <dbReference type="SAM" id="MobiDB-lite"/>
    </source>
</evidence>
<keyword evidence="4 10" id="KW-0863">Zinc-finger</keyword>
<dbReference type="Gene3D" id="3.30.160.60">
    <property type="entry name" value="Classic Zinc Finger"/>
    <property type="match status" value="4"/>
</dbReference>
<dbReference type="RefSeq" id="XP_017694894.1">
    <property type="nucleotide sequence ID" value="XM_017839405.1"/>
</dbReference>
<evidence type="ECO:0000256" key="1">
    <source>
        <dbReference type="ARBA" id="ARBA00004123"/>
    </source>
</evidence>
<dbReference type="Pfam" id="PF00096">
    <property type="entry name" value="zf-C2H2"/>
    <property type="match status" value="4"/>
</dbReference>
<evidence type="ECO:0000256" key="6">
    <source>
        <dbReference type="ARBA" id="ARBA00023015"/>
    </source>
</evidence>
<gene>
    <name evidence="14" type="primary">LOC108509820</name>
</gene>
<evidence type="ECO:0000256" key="8">
    <source>
        <dbReference type="ARBA" id="ARBA00023163"/>
    </source>
</evidence>
<name>A0A6J0J9V2_9PASS</name>
<evidence type="ECO:0000256" key="5">
    <source>
        <dbReference type="ARBA" id="ARBA00022833"/>
    </source>
</evidence>
<proteinExistence type="predicted"/>
<dbReference type="SMART" id="SM00355">
    <property type="entry name" value="ZnF_C2H2"/>
    <property type="match status" value="4"/>
</dbReference>
<keyword evidence="5" id="KW-0862">Zinc</keyword>
<evidence type="ECO:0000256" key="9">
    <source>
        <dbReference type="ARBA" id="ARBA00023242"/>
    </source>
</evidence>
<dbReference type="FunFam" id="3.30.160.60:FF:002716">
    <property type="entry name" value="Zinc finger protein 212"/>
    <property type="match status" value="1"/>
</dbReference>
<dbReference type="GO" id="GO:0005634">
    <property type="term" value="C:nucleus"/>
    <property type="evidence" value="ECO:0007669"/>
    <property type="project" value="UniProtKB-SubCell"/>
</dbReference>
<dbReference type="GeneID" id="108509820"/>
<keyword evidence="2" id="KW-0479">Metal-binding</keyword>
<protein>
    <submittedName>
        <fullName evidence="14">Zinc finger protein 41-like isoform X1</fullName>
    </submittedName>
</protein>
<dbReference type="FunFam" id="3.30.160.60:FF:001270">
    <property type="entry name" value="zinc finger protein 583 isoform X1"/>
    <property type="match status" value="2"/>
</dbReference>
<dbReference type="GO" id="GO:0000978">
    <property type="term" value="F:RNA polymerase II cis-regulatory region sequence-specific DNA binding"/>
    <property type="evidence" value="ECO:0007669"/>
    <property type="project" value="TreeGrafter"/>
</dbReference>
<dbReference type="PROSITE" id="PS00028">
    <property type="entry name" value="ZINC_FINGER_C2H2_1"/>
    <property type="match status" value="4"/>
</dbReference>
<keyword evidence="7" id="KW-0238">DNA-binding</keyword>
<dbReference type="AlphaFoldDB" id="A0A6J0J9V2"/>
<keyword evidence="6" id="KW-0805">Transcription regulation</keyword>
<feature type="domain" description="C2H2-type" evidence="12">
    <location>
        <begin position="216"/>
        <end position="243"/>
    </location>
</feature>
<dbReference type="InterPro" id="IPR036236">
    <property type="entry name" value="Znf_C2H2_sf"/>
</dbReference>
<evidence type="ECO:0000256" key="4">
    <source>
        <dbReference type="ARBA" id="ARBA00022771"/>
    </source>
</evidence>
<dbReference type="InterPro" id="IPR013087">
    <property type="entry name" value="Znf_C2H2_type"/>
</dbReference>
<organism evidence="13 14">
    <name type="scientific">Lepidothrix coronata</name>
    <name type="common">blue-crowned manakin</name>
    <dbReference type="NCBI Taxonomy" id="321398"/>
    <lineage>
        <taxon>Eukaryota</taxon>
        <taxon>Metazoa</taxon>
        <taxon>Chordata</taxon>
        <taxon>Craniata</taxon>
        <taxon>Vertebrata</taxon>
        <taxon>Euteleostomi</taxon>
        <taxon>Archelosauria</taxon>
        <taxon>Archosauria</taxon>
        <taxon>Dinosauria</taxon>
        <taxon>Saurischia</taxon>
        <taxon>Theropoda</taxon>
        <taxon>Coelurosauria</taxon>
        <taxon>Aves</taxon>
        <taxon>Neognathae</taxon>
        <taxon>Neoaves</taxon>
        <taxon>Telluraves</taxon>
        <taxon>Australaves</taxon>
        <taxon>Passeriformes</taxon>
        <taxon>Pipridae</taxon>
        <taxon>Lepidothrix</taxon>
    </lineage>
</organism>
<evidence type="ECO:0000313" key="14">
    <source>
        <dbReference type="RefSeq" id="XP_017694894.1"/>
    </source>
</evidence>
<feature type="region of interest" description="Disordered" evidence="11">
    <location>
        <begin position="88"/>
        <end position="161"/>
    </location>
</feature>
<dbReference type="PANTHER" id="PTHR23235">
    <property type="entry name" value="KRUEPPEL-LIKE TRANSCRIPTION FACTOR"/>
    <property type="match status" value="1"/>
</dbReference>
<evidence type="ECO:0000256" key="3">
    <source>
        <dbReference type="ARBA" id="ARBA00022737"/>
    </source>
</evidence>
<evidence type="ECO:0000259" key="12">
    <source>
        <dbReference type="PROSITE" id="PS50157"/>
    </source>
</evidence>
<keyword evidence="9" id="KW-0539">Nucleus</keyword>
<feature type="domain" description="C2H2-type" evidence="12">
    <location>
        <begin position="272"/>
        <end position="299"/>
    </location>
</feature>
<keyword evidence="8" id="KW-0804">Transcription</keyword>
<comment type="subcellular location">
    <subcellularLocation>
        <location evidence="1">Nucleus</location>
    </subcellularLocation>
</comment>
<dbReference type="SUPFAM" id="SSF57667">
    <property type="entry name" value="beta-beta-alpha zinc fingers"/>
    <property type="match status" value="3"/>
</dbReference>
<feature type="domain" description="C2H2-type" evidence="12">
    <location>
        <begin position="244"/>
        <end position="271"/>
    </location>
</feature>
<keyword evidence="3" id="KW-0677">Repeat</keyword>
<dbReference type="PROSITE" id="PS50157">
    <property type="entry name" value="ZINC_FINGER_C2H2_2"/>
    <property type="match status" value="4"/>
</dbReference>
<dbReference type="FunFam" id="3.30.160.60:FF:000295">
    <property type="entry name" value="zinc finger protein 19"/>
    <property type="match status" value="1"/>
</dbReference>
<dbReference type="PANTHER" id="PTHR23235:SF142">
    <property type="entry name" value="ZINC FINGER PROTEIN 384"/>
    <property type="match status" value="1"/>
</dbReference>
<feature type="compositionally biased region" description="Basic and acidic residues" evidence="11">
    <location>
        <begin position="104"/>
        <end position="114"/>
    </location>
</feature>
<evidence type="ECO:0000256" key="7">
    <source>
        <dbReference type="ARBA" id="ARBA00023125"/>
    </source>
</evidence>
<dbReference type="GO" id="GO:0000981">
    <property type="term" value="F:DNA-binding transcription factor activity, RNA polymerase II-specific"/>
    <property type="evidence" value="ECO:0007669"/>
    <property type="project" value="TreeGrafter"/>
</dbReference>
<sequence length="304" mass="34392">MSKLLNYYYLFITGGTPLILESREGELLGGDFGLNVGVLEVFMDTRCPVSSRAGPGQEEPPRQRAHPLFFPPQQDFCFPKLGWMEEEAARKRKMPRAPQAGPEVRPETAEDKSPRQSLVGEAVLKGSPAQEGSGEEKGRRCPRRRGSKASPGVSEEERASVCQEGGRSLRRSCELVVPEHPPSREKPFRCLECGKSFSNSTNLLKHQHIHTGERPYTCGECGKSFRDRSTLHRHQMIHTGERPYECLECGKSFRDSSTLLTHQHIHTGERPYTCRECGKSFRSRSALCTHRRIHTREGPQRTHR</sequence>
<dbReference type="GO" id="GO:0008270">
    <property type="term" value="F:zinc ion binding"/>
    <property type="evidence" value="ECO:0007669"/>
    <property type="project" value="UniProtKB-KW"/>
</dbReference>
<keyword evidence="13" id="KW-1185">Reference proteome</keyword>
<evidence type="ECO:0000313" key="13">
    <source>
        <dbReference type="Proteomes" id="UP000504624"/>
    </source>
</evidence>